<dbReference type="SMART" id="SM00131">
    <property type="entry name" value="KU"/>
    <property type="match status" value="1"/>
</dbReference>
<dbReference type="InterPro" id="IPR036880">
    <property type="entry name" value="Kunitz_BPTI_sf"/>
</dbReference>
<dbReference type="GO" id="GO:0004867">
    <property type="term" value="F:serine-type endopeptidase inhibitor activity"/>
    <property type="evidence" value="ECO:0007669"/>
    <property type="project" value="InterPro"/>
</dbReference>
<evidence type="ECO:0000313" key="3">
    <source>
        <dbReference type="WBParaSite" id="ASIM_0000242601-mRNA-1"/>
    </source>
</evidence>
<feature type="domain" description="BPTI/Kunitz inhibitor" evidence="2">
    <location>
        <begin position="78"/>
        <end position="134"/>
    </location>
</feature>
<sequence length="189" mass="21039">LGISEPSVSPSRAGPTFGDVKSNAISEGHSAASKEAAALEPSRAPVRANLDDTEVAKLDIGQQFSLQFATTLAVAVECLDQFDVNLTQSCGYGEWQSRYYFNRDTRKCQMYWNDGCRSLSRNNFENLAICEWKCEGTHPKPQSSEQKMLKIVNSNPTDINNLVVVSPNNRQETKFTVLLQSMHNFTIDL</sequence>
<name>A0A0M3J4F7_ANISI</name>
<proteinExistence type="predicted"/>
<reference evidence="3" key="1">
    <citation type="submission" date="2017-02" db="UniProtKB">
        <authorList>
            <consortium name="WormBaseParasite"/>
        </authorList>
    </citation>
    <scope>IDENTIFICATION</scope>
</reference>
<dbReference type="AlphaFoldDB" id="A0A0M3J4F7"/>
<feature type="region of interest" description="Disordered" evidence="1">
    <location>
        <begin position="1"/>
        <end position="38"/>
    </location>
</feature>
<organism evidence="3">
    <name type="scientific">Anisakis simplex</name>
    <name type="common">Herring worm</name>
    <dbReference type="NCBI Taxonomy" id="6269"/>
    <lineage>
        <taxon>Eukaryota</taxon>
        <taxon>Metazoa</taxon>
        <taxon>Ecdysozoa</taxon>
        <taxon>Nematoda</taxon>
        <taxon>Chromadorea</taxon>
        <taxon>Rhabditida</taxon>
        <taxon>Spirurina</taxon>
        <taxon>Ascaridomorpha</taxon>
        <taxon>Ascaridoidea</taxon>
        <taxon>Anisakidae</taxon>
        <taxon>Anisakis</taxon>
        <taxon>Anisakis simplex complex</taxon>
    </lineage>
</organism>
<feature type="compositionally biased region" description="Polar residues" evidence="1">
    <location>
        <begin position="1"/>
        <end position="10"/>
    </location>
</feature>
<dbReference type="Pfam" id="PF00014">
    <property type="entry name" value="Kunitz_BPTI"/>
    <property type="match status" value="1"/>
</dbReference>
<dbReference type="InterPro" id="IPR002223">
    <property type="entry name" value="Kunitz_BPTI"/>
</dbReference>
<evidence type="ECO:0000256" key="1">
    <source>
        <dbReference type="SAM" id="MobiDB-lite"/>
    </source>
</evidence>
<dbReference type="Gene3D" id="4.10.410.10">
    <property type="entry name" value="Pancreatic trypsin inhibitor Kunitz domain"/>
    <property type="match status" value="1"/>
</dbReference>
<dbReference type="PROSITE" id="PS50279">
    <property type="entry name" value="BPTI_KUNITZ_2"/>
    <property type="match status" value="1"/>
</dbReference>
<protein>
    <submittedName>
        <fullName evidence="3">BPTI/Kunitz inhibitor domain-containing protein</fullName>
    </submittedName>
</protein>
<evidence type="ECO:0000259" key="2">
    <source>
        <dbReference type="PROSITE" id="PS50279"/>
    </source>
</evidence>
<dbReference type="WBParaSite" id="ASIM_0000242601-mRNA-1">
    <property type="protein sequence ID" value="ASIM_0000242601-mRNA-1"/>
    <property type="gene ID" value="ASIM_0000242601"/>
</dbReference>
<dbReference type="SUPFAM" id="SSF57362">
    <property type="entry name" value="BPTI-like"/>
    <property type="match status" value="1"/>
</dbReference>
<accession>A0A0M3J4F7</accession>